<evidence type="ECO:0008006" key="3">
    <source>
        <dbReference type="Google" id="ProtNLM"/>
    </source>
</evidence>
<organism evidence="1 2">
    <name type="scientific">Methylobacter tundripaludum</name>
    <dbReference type="NCBI Taxonomy" id="173365"/>
    <lineage>
        <taxon>Bacteria</taxon>
        <taxon>Pseudomonadati</taxon>
        <taxon>Pseudomonadota</taxon>
        <taxon>Gammaproteobacteria</taxon>
        <taxon>Methylococcales</taxon>
        <taxon>Methylococcaceae</taxon>
        <taxon>Methylobacter</taxon>
    </lineage>
</organism>
<dbReference type="AlphaFoldDB" id="A0A2S6HI56"/>
<accession>A0A2S6HI56</accession>
<dbReference type="Proteomes" id="UP000240010">
    <property type="component" value="Unassembled WGS sequence"/>
</dbReference>
<evidence type="ECO:0000313" key="2">
    <source>
        <dbReference type="Proteomes" id="UP000240010"/>
    </source>
</evidence>
<dbReference type="Gene3D" id="3.40.50.300">
    <property type="entry name" value="P-loop containing nucleotide triphosphate hydrolases"/>
    <property type="match status" value="1"/>
</dbReference>
<dbReference type="EMBL" id="PTIZ01000002">
    <property type="protein sequence ID" value="PPK77154.1"/>
    <property type="molecule type" value="Genomic_DNA"/>
</dbReference>
<proteinExistence type="predicted"/>
<name>A0A2S6HI56_9GAMM</name>
<dbReference type="SUPFAM" id="SSF52540">
    <property type="entry name" value="P-loop containing nucleoside triphosphate hydrolases"/>
    <property type="match status" value="1"/>
</dbReference>
<gene>
    <name evidence="1" type="ORF">B0F87_102261</name>
</gene>
<dbReference type="RefSeq" id="WP_104427881.1">
    <property type="nucleotide sequence ID" value="NZ_PTIZ01000002.1"/>
</dbReference>
<sequence length="442" mass="51496">MITLTNDFLIKINGGVTLHECQTYIGPNPDHINEIIPICYYGRSGTAFFSSLLDGHPEIVKIGDFDFREYFKYFDIMIGRDNVECQLSNSMRHYGRNIEYEGKYNQNFVDIKGKNIHVPTTLAFSIEKQSDGKLFFSQPKDKDLFCYQGPYIGYFISTFLHMVQNYFGDVKNITLAEKDFFVIFNLAYNWAIGRQYAKTVTKIAWNMHMPDPILAKNAQKFFLKITLIHMIRKPLQTLGSHFKRYMYPTALEVKNDIPIHDYANKLFGELLNGDVPLIECRSDDDEFAIRLEDIHSSPEKTMRKVSQRLGVSWSELLLESTYFGSPWEQPSHRGLMAGFSTKHLEDDHPDIFSSDDIKFIEGVFHENYKKWNYNFVESSGMDKNTHDYVKKRVPVPLKMEVMCWERACQQGAVRADIMKSYGLLRDAIEKRLERKKSLLEIM</sequence>
<comment type="caution">
    <text evidence="1">The sequence shown here is derived from an EMBL/GenBank/DDBJ whole genome shotgun (WGS) entry which is preliminary data.</text>
</comment>
<reference evidence="1 2" key="1">
    <citation type="submission" date="2018-02" db="EMBL/GenBank/DDBJ databases">
        <title>Subsurface microbial communities from deep shales in Ohio and West Virginia, USA.</title>
        <authorList>
            <person name="Wrighton K."/>
        </authorList>
    </citation>
    <scope>NUCLEOTIDE SEQUENCE [LARGE SCALE GENOMIC DNA]</scope>
    <source>
        <strain evidence="1 2">OWC-DMM</strain>
    </source>
</reference>
<evidence type="ECO:0000313" key="1">
    <source>
        <dbReference type="EMBL" id="PPK77154.1"/>
    </source>
</evidence>
<protein>
    <recommendedName>
        <fullName evidence="3">Sulfotransferase family protein</fullName>
    </recommendedName>
</protein>
<dbReference type="InterPro" id="IPR027417">
    <property type="entry name" value="P-loop_NTPase"/>
</dbReference>